<accession>A0A2T8INZ1</accession>
<dbReference type="Gramene" id="PVH39402">
    <property type="protein sequence ID" value="PVH39402"/>
    <property type="gene ID" value="PAHAL_5G493200"/>
</dbReference>
<name>A0A2T8INZ1_9POAL</name>
<reference evidence="2" key="1">
    <citation type="submission" date="2018-04" db="EMBL/GenBank/DDBJ databases">
        <title>WGS assembly of Panicum hallii.</title>
        <authorList>
            <person name="Lovell J."/>
            <person name="Jenkins J."/>
            <person name="Lowry D."/>
            <person name="Mamidi S."/>
            <person name="Sreedasyam A."/>
            <person name="Weng X."/>
            <person name="Barry K."/>
            <person name="Bonette J."/>
            <person name="Campitelli B."/>
            <person name="Daum C."/>
            <person name="Gordon S."/>
            <person name="Gould B."/>
            <person name="Lipzen A."/>
            <person name="Macqueen A."/>
            <person name="Palacio-Mejia J."/>
            <person name="Plott C."/>
            <person name="Shakirov E."/>
            <person name="Shu S."/>
            <person name="Yoshinaga Y."/>
            <person name="Zane M."/>
            <person name="Rokhsar D."/>
            <person name="Grimwood J."/>
            <person name="Schmutz J."/>
            <person name="Juenger T."/>
        </authorList>
    </citation>
    <scope>NUCLEOTIDE SEQUENCE [LARGE SCALE GENOMIC DNA]</scope>
    <source>
        <strain evidence="2">FIL2</strain>
    </source>
</reference>
<feature type="region of interest" description="Disordered" evidence="1">
    <location>
        <begin position="1"/>
        <end position="72"/>
    </location>
</feature>
<sequence length="72" mass="8042">MAPILPPSRDSTTQVEEEEEEAEQTRVKWMKEVWDKERRLTETESTPRRTGGEEAPPGSGDGGEGEGRPAMK</sequence>
<dbReference type="Proteomes" id="UP000243499">
    <property type="component" value="Chromosome 5"/>
</dbReference>
<proteinExistence type="predicted"/>
<gene>
    <name evidence="2" type="ORF">PAHAL_5G493200</name>
</gene>
<dbReference type="AlphaFoldDB" id="A0A2T8INZ1"/>
<dbReference type="EMBL" id="CM008050">
    <property type="protein sequence ID" value="PVH39402.1"/>
    <property type="molecule type" value="Genomic_DNA"/>
</dbReference>
<evidence type="ECO:0000313" key="2">
    <source>
        <dbReference type="EMBL" id="PVH39402.1"/>
    </source>
</evidence>
<protein>
    <submittedName>
        <fullName evidence="2">Uncharacterized protein</fullName>
    </submittedName>
</protein>
<feature type="compositionally biased region" description="Basic and acidic residues" evidence="1">
    <location>
        <begin position="23"/>
        <end position="52"/>
    </location>
</feature>
<evidence type="ECO:0000256" key="1">
    <source>
        <dbReference type="SAM" id="MobiDB-lite"/>
    </source>
</evidence>
<organism evidence="2">
    <name type="scientific">Panicum hallii</name>
    <dbReference type="NCBI Taxonomy" id="206008"/>
    <lineage>
        <taxon>Eukaryota</taxon>
        <taxon>Viridiplantae</taxon>
        <taxon>Streptophyta</taxon>
        <taxon>Embryophyta</taxon>
        <taxon>Tracheophyta</taxon>
        <taxon>Spermatophyta</taxon>
        <taxon>Magnoliopsida</taxon>
        <taxon>Liliopsida</taxon>
        <taxon>Poales</taxon>
        <taxon>Poaceae</taxon>
        <taxon>PACMAD clade</taxon>
        <taxon>Panicoideae</taxon>
        <taxon>Panicodae</taxon>
        <taxon>Paniceae</taxon>
        <taxon>Panicinae</taxon>
        <taxon>Panicum</taxon>
        <taxon>Panicum sect. Panicum</taxon>
    </lineage>
</organism>